<name>A0A0G3XD69_9SPHN</name>
<sequence length="128" mass="14441">MHEHAGKVRIKRVYEPRTAADGTRVLVDRLWPRGLTREAAALDDWLKSCAPSSDLRKWFGHDPERFGVFGERYRRELDANPEAVAQLCALLEKGDVTLLYAAHDPQCNHAIVLANYLAARGYEVIIGN</sequence>
<dbReference type="RefSeq" id="WP_047819811.1">
    <property type="nucleotide sequence ID" value="NZ_CP011770.1"/>
</dbReference>
<dbReference type="STRING" id="1348774.AB433_02670"/>
<protein>
    <submittedName>
        <fullName evidence="1">Uroporphyrin-III methyltransferase</fullName>
    </submittedName>
</protein>
<keyword evidence="2" id="KW-1185">Reference proteome</keyword>
<dbReference type="InterPro" id="IPR052552">
    <property type="entry name" value="YeaO-like"/>
</dbReference>
<dbReference type="Pfam" id="PF22752">
    <property type="entry name" value="DUF488-N3i"/>
    <property type="match status" value="1"/>
</dbReference>
<dbReference type="PATRIC" id="fig|1348774.3.peg.562"/>
<keyword evidence="1" id="KW-0489">Methyltransferase</keyword>
<dbReference type="AlphaFoldDB" id="A0A0G3XD69"/>
<dbReference type="GO" id="GO:0032259">
    <property type="term" value="P:methylation"/>
    <property type="evidence" value="ECO:0007669"/>
    <property type="project" value="UniProtKB-KW"/>
</dbReference>
<dbReference type="GO" id="GO:0008168">
    <property type="term" value="F:methyltransferase activity"/>
    <property type="evidence" value="ECO:0007669"/>
    <property type="project" value="UniProtKB-KW"/>
</dbReference>
<dbReference type="Proteomes" id="UP000035287">
    <property type="component" value="Chromosome"/>
</dbReference>
<proteinExistence type="predicted"/>
<evidence type="ECO:0000313" key="2">
    <source>
        <dbReference type="Proteomes" id="UP000035287"/>
    </source>
</evidence>
<reference evidence="1 2" key="1">
    <citation type="submission" date="2015-06" db="EMBL/GenBank/DDBJ databases">
        <authorList>
            <person name="Zeng Y."/>
            <person name="Huang Y."/>
        </authorList>
    </citation>
    <scope>NUCLEOTIDE SEQUENCE [LARGE SCALE GENOMIC DNA]</scope>
    <source>
        <strain evidence="1 2">PQ-2</strain>
    </source>
</reference>
<accession>A0A0G3XD69</accession>
<gene>
    <name evidence="1" type="ORF">AB433_02670</name>
</gene>
<dbReference type="PANTHER" id="PTHR36849">
    <property type="entry name" value="CYTOPLASMIC PROTEIN-RELATED"/>
    <property type="match status" value="1"/>
</dbReference>
<dbReference type="KEGG" id="cna:AB433_02670"/>
<keyword evidence="1" id="KW-0808">Transferase</keyword>
<organism evidence="1 2">
    <name type="scientific">Croceicoccus naphthovorans</name>
    <dbReference type="NCBI Taxonomy" id="1348774"/>
    <lineage>
        <taxon>Bacteria</taxon>
        <taxon>Pseudomonadati</taxon>
        <taxon>Pseudomonadota</taxon>
        <taxon>Alphaproteobacteria</taxon>
        <taxon>Sphingomonadales</taxon>
        <taxon>Erythrobacteraceae</taxon>
        <taxon>Croceicoccus</taxon>
    </lineage>
</organism>
<dbReference type="EMBL" id="CP011770">
    <property type="protein sequence ID" value="AKM09117.1"/>
    <property type="molecule type" value="Genomic_DNA"/>
</dbReference>
<dbReference type="OrthoDB" id="9790745at2"/>
<evidence type="ECO:0000313" key="1">
    <source>
        <dbReference type="EMBL" id="AKM09117.1"/>
    </source>
</evidence>
<dbReference type="PANTHER" id="PTHR36849:SF1">
    <property type="entry name" value="CYTOPLASMIC PROTEIN"/>
    <property type="match status" value="1"/>
</dbReference>